<feature type="non-terminal residue" evidence="1">
    <location>
        <position position="1"/>
    </location>
</feature>
<sequence length="297" mass="31585">APTVAIIAAGAMGAAVARRLTDAGCTVLTSLAGRSEATRRRAIHAGMRDVPFKDLPRSATMMLSILPPNAAESLAKSFLEAWRATGNSHPVPGPVYVDCNAVSPKTVKEIAGLFEGSGVRFVDAGIIGGPPHAGYDPTFYASGDEEHRSALDAFSNLKEYGLKVKSLTGEGTGVGDASALKMSYAGITKGLTGLLTTMILSANASSPATATALMHELRTSQPMLLQRATRALPDMLPKAYRWHGEMREISDFVGGSLGDVHRGMAALYERIEQAVDEDNEDKRVLEQFVKDAREVLE</sequence>
<gene>
    <name evidence="1" type="ORF">K488DRAFT_10171</name>
</gene>
<proteinExistence type="predicted"/>
<evidence type="ECO:0000313" key="2">
    <source>
        <dbReference type="Proteomes" id="UP000814128"/>
    </source>
</evidence>
<accession>A0ACB8QP56</accession>
<name>A0ACB8QP56_9AGAM</name>
<organism evidence="1 2">
    <name type="scientific">Vararia minispora EC-137</name>
    <dbReference type="NCBI Taxonomy" id="1314806"/>
    <lineage>
        <taxon>Eukaryota</taxon>
        <taxon>Fungi</taxon>
        <taxon>Dikarya</taxon>
        <taxon>Basidiomycota</taxon>
        <taxon>Agaricomycotina</taxon>
        <taxon>Agaricomycetes</taxon>
        <taxon>Russulales</taxon>
        <taxon>Lachnocladiaceae</taxon>
        <taxon>Vararia</taxon>
    </lineage>
</organism>
<keyword evidence="2" id="KW-1185">Reference proteome</keyword>
<evidence type="ECO:0000313" key="1">
    <source>
        <dbReference type="EMBL" id="KAI0033455.1"/>
    </source>
</evidence>
<comment type="caution">
    <text evidence="1">The sequence shown here is derived from an EMBL/GenBank/DDBJ whole genome shotgun (WGS) entry which is preliminary data.</text>
</comment>
<reference evidence="1" key="1">
    <citation type="submission" date="2021-02" db="EMBL/GenBank/DDBJ databases">
        <authorList>
            <consortium name="DOE Joint Genome Institute"/>
            <person name="Ahrendt S."/>
            <person name="Looney B.P."/>
            <person name="Miyauchi S."/>
            <person name="Morin E."/>
            <person name="Drula E."/>
            <person name="Courty P.E."/>
            <person name="Chicoki N."/>
            <person name="Fauchery L."/>
            <person name="Kohler A."/>
            <person name="Kuo A."/>
            <person name="Labutti K."/>
            <person name="Pangilinan J."/>
            <person name="Lipzen A."/>
            <person name="Riley R."/>
            <person name="Andreopoulos W."/>
            <person name="He G."/>
            <person name="Johnson J."/>
            <person name="Barry K.W."/>
            <person name="Grigoriev I.V."/>
            <person name="Nagy L."/>
            <person name="Hibbett D."/>
            <person name="Henrissat B."/>
            <person name="Matheny P.B."/>
            <person name="Labbe J."/>
            <person name="Martin F."/>
        </authorList>
    </citation>
    <scope>NUCLEOTIDE SEQUENCE</scope>
    <source>
        <strain evidence="1">EC-137</strain>
    </source>
</reference>
<protein>
    <submittedName>
        <fullName evidence="1">Uncharacterized protein</fullName>
    </submittedName>
</protein>
<reference evidence="1" key="2">
    <citation type="journal article" date="2022" name="New Phytol.">
        <title>Evolutionary transition to the ectomycorrhizal habit in the genomes of a hyperdiverse lineage of mushroom-forming fungi.</title>
        <authorList>
            <person name="Looney B."/>
            <person name="Miyauchi S."/>
            <person name="Morin E."/>
            <person name="Drula E."/>
            <person name="Courty P.E."/>
            <person name="Kohler A."/>
            <person name="Kuo A."/>
            <person name="LaButti K."/>
            <person name="Pangilinan J."/>
            <person name="Lipzen A."/>
            <person name="Riley R."/>
            <person name="Andreopoulos W."/>
            <person name="He G."/>
            <person name="Johnson J."/>
            <person name="Nolan M."/>
            <person name="Tritt A."/>
            <person name="Barry K.W."/>
            <person name="Grigoriev I.V."/>
            <person name="Nagy L.G."/>
            <person name="Hibbett D."/>
            <person name="Henrissat B."/>
            <person name="Matheny P.B."/>
            <person name="Labbe J."/>
            <person name="Martin F.M."/>
        </authorList>
    </citation>
    <scope>NUCLEOTIDE SEQUENCE</scope>
    <source>
        <strain evidence="1">EC-137</strain>
    </source>
</reference>
<dbReference type="Proteomes" id="UP000814128">
    <property type="component" value="Unassembled WGS sequence"/>
</dbReference>
<dbReference type="EMBL" id="MU273519">
    <property type="protein sequence ID" value="KAI0033455.1"/>
    <property type="molecule type" value="Genomic_DNA"/>
</dbReference>
<feature type="non-terminal residue" evidence="1">
    <location>
        <position position="297"/>
    </location>
</feature>